<keyword evidence="4 8" id="KW-0812">Transmembrane</keyword>
<evidence type="ECO:0000256" key="5">
    <source>
        <dbReference type="ARBA" id="ARBA00022737"/>
    </source>
</evidence>
<evidence type="ECO:0000256" key="7">
    <source>
        <dbReference type="ARBA" id="ARBA00023136"/>
    </source>
</evidence>
<protein>
    <submittedName>
        <fullName evidence="11">Mitochondrial carrier</fullName>
    </submittedName>
</protein>
<evidence type="ECO:0000256" key="4">
    <source>
        <dbReference type="ARBA" id="ARBA00022692"/>
    </source>
</evidence>
<comment type="subcellular location">
    <subcellularLocation>
        <location evidence="1">Membrane</location>
        <topology evidence="1">Multi-pass membrane protein</topology>
    </subcellularLocation>
</comment>
<evidence type="ECO:0000256" key="2">
    <source>
        <dbReference type="ARBA" id="ARBA00006375"/>
    </source>
</evidence>
<organism evidence="11 12">
    <name type="scientific">Nesidiocoris tenuis</name>
    <dbReference type="NCBI Taxonomy" id="355587"/>
    <lineage>
        <taxon>Eukaryota</taxon>
        <taxon>Metazoa</taxon>
        <taxon>Ecdysozoa</taxon>
        <taxon>Arthropoda</taxon>
        <taxon>Hexapoda</taxon>
        <taxon>Insecta</taxon>
        <taxon>Pterygota</taxon>
        <taxon>Neoptera</taxon>
        <taxon>Paraneoptera</taxon>
        <taxon>Hemiptera</taxon>
        <taxon>Heteroptera</taxon>
        <taxon>Panheteroptera</taxon>
        <taxon>Cimicomorpha</taxon>
        <taxon>Miridae</taxon>
        <taxon>Dicyphina</taxon>
        <taxon>Nesidiocoris</taxon>
    </lineage>
</organism>
<comment type="similarity">
    <text evidence="2 9">Belongs to the mitochondrial carrier (TC 2.A.29) family.</text>
</comment>
<dbReference type="PROSITE" id="PS50920">
    <property type="entry name" value="SOLCAR"/>
    <property type="match status" value="3"/>
</dbReference>
<evidence type="ECO:0000256" key="6">
    <source>
        <dbReference type="ARBA" id="ARBA00022989"/>
    </source>
</evidence>
<feature type="transmembrane region" description="Helical" evidence="10">
    <location>
        <begin position="250"/>
        <end position="274"/>
    </location>
</feature>
<dbReference type="Proteomes" id="UP001307889">
    <property type="component" value="Chromosome 9"/>
</dbReference>
<keyword evidence="5" id="KW-0677">Repeat</keyword>
<keyword evidence="6 10" id="KW-1133">Transmembrane helix</keyword>
<evidence type="ECO:0000313" key="12">
    <source>
        <dbReference type="Proteomes" id="UP001307889"/>
    </source>
</evidence>
<evidence type="ECO:0000313" key="11">
    <source>
        <dbReference type="EMBL" id="BES98552.1"/>
    </source>
</evidence>
<dbReference type="PANTHER" id="PTHR45667">
    <property type="entry name" value="S-ADENOSYLMETHIONINE MITOCHONDRIAL CARRIER PROTEIN"/>
    <property type="match status" value="1"/>
</dbReference>
<dbReference type="Pfam" id="PF00153">
    <property type="entry name" value="Mito_carr"/>
    <property type="match status" value="4"/>
</dbReference>
<evidence type="ECO:0000256" key="8">
    <source>
        <dbReference type="PROSITE-ProRule" id="PRU00282"/>
    </source>
</evidence>
<accession>A0ABN7B4K1</accession>
<evidence type="ECO:0000256" key="9">
    <source>
        <dbReference type="RuleBase" id="RU000488"/>
    </source>
</evidence>
<dbReference type="InterPro" id="IPR023395">
    <property type="entry name" value="MCP_dom_sf"/>
</dbReference>
<keyword evidence="12" id="KW-1185">Reference proteome</keyword>
<feature type="repeat" description="Solcar" evidence="8">
    <location>
        <begin position="103"/>
        <end position="186"/>
    </location>
</feature>
<name>A0ABN7B4K1_9HEMI</name>
<evidence type="ECO:0000256" key="3">
    <source>
        <dbReference type="ARBA" id="ARBA00022448"/>
    </source>
</evidence>
<dbReference type="EMBL" id="AP028917">
    <property type="protein sequence ID" value="BES98552.1"/>
    <property type="molecule type" value="Genomic_DNA"/>
</dbReference>
<feature type="repeat" description="Solcar" evidence="8">
    <location>
        <begin position="191"/>
        <end position="281"/>
    </location>
</feature>
<sequence>MMSHEPTEIVTTWLSDTDRRDILASFWSGAIAGVAVDVGLFPLDTVKTRLQSEHGFWKSGGVKGIYKGVGPTALGAAPAAALFFGSYNTFKAVVEPHVQTLHGEFMVRMTAAAFAETISCVTRVPTEIVKQRRQALMDNKTSLKILTDTLRAEGFFGMYRGFWATVLRDAPFSVIQYPLWEFFKAHFNQQDNPLGGAICGAVAGTIAGGITTPLDVVKTRIMLHKCDPFLAVREDTVRFMAAKIFRDRGVLGFFAGFTPRCIWIFLGGIVYFGVYEKALILYKEVAQRRDES</sequence>
<evidence type="ECO:0000256" key="10">
    <source>
        <dbReference type="SAM" id="Phobius"/>
    </source>
</evidence>
<dbReference type="InterPro" id="IPR018108">
    <property type="entry name" value="MCP_transmembrane"/>
</dbReference>
<keyword evidence="3 9" id="KW-0813">Transport</keyword>
<dbReference type="SUPFAM" id="SSF103506">
    <property type="entry name" value="Mitochondrial carrier"/>
    <property type="match status" value="1"/>
</dbReference>
<dbReference type="Gene3D" id="1.50.40.10">
    <property type="entry name" value="Mitochondrial carrier domain"/>
    <property type="match status" value="1"/>
</dbReference>
<evidence type="ECO:0000256" key="1">
    <source>
        <dbReference type="ARBA" id="ARBA00004141"/>
    </source>
</evidence>
<keyword evidence="7 8" id="KW-0472">Membrane</keyword>
<gene>
    <name evidence="11" type="ORF">NTJ_11368</name>
</gene>
<feature type="repeat" description="Solcar" evidence="8">
    <location>
        <begin position="20"/>
        <end position="93"/>
    </location>
</feature>
<reference evidence="11 12" key="1">
    <citation type="submission" date="2023-09" db="EMBL/GenBank/DDBJ databases">
        <title>Nesidiocoris tenuis whole genome shotgun sequence.</title>
        <authorList>
            <person name="Shibata T."/>
            <person name="Shimoda M."/>
            <person name="Kobayashi T."/>
            <person name="Uehara T."/>
        </authorList>
    </citation>
    <scope>NUCLEOTIDE SEQUENCE [LARGE SCALE GENOMIC DNA]</scope>
    <source>
        <strain evidence="11 12">Japan</strain>
    </source>
</reference>
<proteinExistence type="inferred from homology"/>